<dbReference type="Proteomes" id="UP000886817">
    <property type="component" value="Unassembled WGS sequence"/>
</dbReference>
<keyword evidence="4 7" id="KW-0812">Transmembrane</keyword>
<keyword evidence="5 7" id="KW-1133">Transmembrane helix</keyword>
<dbReference type="Pfam" id="PF02417">
    <property type="entry name" value="Chromate_transp"/>
    <property type="match status" value="1"/>
</dbReference>
<keyword evidence="3" id="KW-1003">Cell membrane</keyword>
<evidence type="ECO:0000256" key="2">
    <source>
        <dbReference type="ARBA" id="ARBA00005262"/>
    </source>
</evidence>
<gene>
    <name evidence="8" type="ORF">IAA45_08980</name>
</gene>
<evidence type="ECO:0000313" key="9">
    <source>
        <dbReference type="Proteomes" id="UP000886817"/>
    </source>
</evidence>
<dbReference type="InterPro" id="IPR003370">
    <property type="entry name" value="Chromate_transpt"/>
</dbReference>
<accession>A0A9D1WJ96</accession>
<dbReference type="GO" id="GO:0015109">
    <property type="term" value="F:chromate transmembrane transporter activity"/>
    <property type="evidence" value="ECO:0007669"/>
    <property type="project" value="InterPro"/>
</dbReference>
<feature type="transmembrane region" description="Helical" evidence="7">
    <location>
        <begin position="6"/>
        <end position="23"/>
    </location>
</feature>
<evidence type="ECO:0000313" key="8">
    <source>
        <dbReference type="EMBL" id="HIX59832.1"/>
    </source>
</evidence>
<feature type="transmembrane region" description="Helical" evidence="7">
    <location>
        <begin position="72"/>
        <end position="95"/>
    </location>
</feature>
<comment type="caution">
    <text evidence="8">The sequence shown here is derived from an EMBL/GenBank/DDBJ whole genome shotgun (WGS) entry which is preliminary data.</text>
</comment>
<evidence type="ECO:0000256" key="5">
    <source>
        <dbReference type="ARBA" id="ARBA00022989"/>
    </source>
</evidence>
<feature type="transmembrane region" description="Helical" evidence="7">
    <location>
        <begin position="172"/>
        <end position="190"/>
    </location>
</feature>
<evidence type="ECO:0000256" key="4">
    <source>
        <dbReference type="ARBA" id="ARBA00022692"/>
    </source>
</evidence>
<reference evidence="8" key="2">
    <citation type="submission" date="2021-04" db="EMBL/GenBank/DDBJ databases">
        <authorList>
            <person name="Gilroy R."/>
        </authorList>
    </citation>
    <scope>NUCLEOTIDE SEQUENCE</scope>
    <source>
        <strain evidence="8">ChiSjej1B19-8411</strain>
    </source>
</reference>
<comment type="similarity">
    <text evidence="2">Belongs to the chromate ion transporter (CHR) (TC 2.A.51) family.</text>
</comment>
<dbReference type="AlphaFoldDB" id="A0A9D1WJ96"/>
<reference evidence="8" key="1">
    <citation type="journal article" date="2021" name="PeerJ">
        <title>Extensive microbial diversity within the chicken gut microbiome revealed by metagenomics and culture.</title>
        <authorList>
            <person name="Gilroy R."/>
            <person name="Ravi A."/>
            <person name="Getino M."/>
            <person name="Pursley I."/>
            <person name="Horton D.L."/>
            <person name="Alikhan N.F."/>
            <person name="Baker D."/>
            <person name="Gharbi K."/>
            <person name="Hall N."/>
            <person name="Watson M."/>
            <person name="Adriaenssens E.M."/>
            <person name="Foster-Nyarko E."/>
            <person name="Jarju S."/>
            <person name="Secka A."/>
            <person name="Antonio M."/>
            <person name="Oren A."/>
            <person name="Chaudhuri R.R."/>
            <person name="La Ragione R."/>
            <person name="Hildebrand F."/>
            <person name="Pallen M.J."/>
        </authorList>
    </citation>
    <scope>NUCLEOTIDE SEQUENCE</scope>
    <source>
        <strain evidence="8">ChiSjej1B19-8411</strain>
    </source>
</reference>
<dbReference type="PANTHER" id="PTHR43663:SF1">
    <property type="entry name" value="CHROMATE TRANSPORTER"/>
    <property type="match status" value="1"/>
</dbReference>
<evidence type="ECO:0000256" key="7">
    <source>
        <dbReference type="SAM" id="Phobius"/>
    </source>
</evidence>
<name>A0A9D1WJ96_9FIRM</name>
<sequence>MIYLQLFKTFFLIGLFSFGGGYASMELIRSRVVMQQQWLTNTEFTDIISIAEMTPGPLGINIASFVGTRTAGIPGTVIATMSYVLPALIIVMILAKVYYKCRDLNGVQGVLKGLRPAVAAMVLAAAVKLVGTAWWDGLENLSLAGTNWVAVPVTLLFLFLLQKKKLGPVQTILGSGVVGAVCYALLQIPVS</sequence>
<dbReference type="GO" id="GO:0005886">
    <property type="term" value="C:plasma membrane"/>
    <property type="evidence" value="ECO:0007669"/>
    <property type="project" value="UniProtKB-SubCell"/>
</dbReference>
<dbReference type="PANTHER" id="PTHR43663">
    <property type="entry name" value="CHROMATE TRANSPORT PROTEIN-RELATED"/>
    <property type="match status" value="1"/>
</dbReference>
<feature type="transmembrane region" description="Helical" evidence="7">
    <location>
        <begin position="116"/>
        <end position="135"/>
    </location>
</feature>
<dbReference type="EMBL" id="DXEX01000191">
    <property type="protein sequence ID" value="HIX59832.1"/>
    <property type="molecule type" value="Genomic_DNA"/>
</dbReference>
<feature type="transmembrane region" description="Helical" evidence="7">
    <location>
        <begin position="141"/>
        <end position="160"/>
    </location>
</feature>
<evidence type="ECO:0000256" key="6">
    <source>
        <dbReference type="ARBA" id="ARBA00023136"/>
    </source>
</evidence>
<comment type="subcellular location">
    <subcellularLocation>
        <location evidence="1">Cell membrane</location>
        <topology evidence="1">Multi-pass membrane protein</topology>
    </subcellularLocation>
</comment>
<organism evidence="8 9">
    <name type="scientific">Candidatus Blautia gallistercoris</name>
    <dbReference type="NCBI Taxonomy" id="2838490"/>
    <lineage>
        <taxon>Bacteria</taxon>
        <taxon>Bacillati</taxon>
        <taxon>Bacillota</taxon>
        <taxon>Clostridia</taxon>
        <taxon>Lachnospirales</taxon>
        <taxon>Lachnospiraceae</taxon>
        <taxon>Blautia</taxon>
    </lineage>
</organism>
<keyword evidence="6 7" id="KW-0472">Membrane</keyword>
<protein>
    <submittedName>
        <fullName evidence="8">Chromate transporter</fullName>
    </submittedName>
</protein>
<evidence type="ECO:0000256" key="3">
    <source>
        <dbReference type="ARBA" id="ARBA00022475"/>
    </source>
</evidence>
<proteinExistence type="inferred from homology"/>
<evidence type="ECO:0000256" key="1">
    <source>
        <dbReference type="ARBA" id="ARBA00004651"/>
    </source>
</evidence>
<dbReference type="InterPro" id="IPR052518">
    <property type="entry name" value="CHR_Transporter"/>
</dbReference>